<gene>
    <name evidence="1" type="ORF">PECUL_23A008416</name>
</gene>
<dbReference type="Proteomes" id="UP001295444">
    <property type="component" value="Chromosome 04"/>
</dbReference>
<dbReference type="EMBL" id="OW240915">
    <property type="protein sequence ID" value="CAH2283100.1"/>
    <property type="molecule type" value="Genomic_DNA"/>
</dbReference>
<organism evidence="1 2">
    <name type="scientific">Pelobates cultripes</name>
    <name type="common">Western spadefoot toad</name>
    <dbReference type="NCBI Taxonomy" id="61616"/>
    <lineage>
        <taxon>Eukaryota</taxon>
        <taxon>Metazoa</taxon>
        <taxon>Chordata</taxon>
        <taxon>Craniata</taxon>
        <taxon>Vertebrata</taxon>
        <taxon>Euteleostomi</taxon>
        <taxon>Amphibia</taxon>
        <taxon>Batrachia</taxon>
        <taxon>Anura</taxon>
        <taxon>Pelobatoidea</taxon>
        <taxon>Pelobatidae</taxon>
        <taxon>Pelobates</taxon>
    </lineage>
</organism>
<reference evidence="1" key="1">
    <citation type="submission" date="2022-03" db="EMBL/GenBank/DDBJ databases">
        <authorList>
            <person name="Alioto T."/>
            <person name="Alioto T."/>
            <person name="Gomez Garrido J."/>
        </authorList>
    </citation>
    <scope>NUCLEOTIDE SEQUENCE</scope>
</reference>
<protein>
    <submittedName>
        <fullName evidence="1">Uncharacterized protein</fullName>
    </submittedName>
</protein>
<name>A0AAD1RZA2_PELCU</name>
<keyword evidence="2" id="KW-1185">Reference proteome</keyword>
<accession>A0AAD1RZA2</accession>
<evidence type="ECO:0000313" key="1">
    <source>
        <dbReference type="EMBL" id="CAH2283100.1"/>
    </source>
</evidence>
<dbReference type="AlphaFoldDB" id="A0AAD1RZA2"/>
<feature type="non-terminal residue" evidence="1">
    <location>
        <position position="62"/>
    </location>
</feature>
<evidence type="ECO:0000313" key="2">
    <source>
        <dbReference type="Proteomes" id="UP001295444"/>
    </source>
</evidence>
<sequence>PSFKSLKSRPFTALTNIAGLFPHSSSDVTGYSHYLVDAIRLRRDTLRLSASLHPDMITIVVV</sequence>
<proteinExistence type="predicted"/>
<feature type="non-terminal residue" evidence="1">
    <location>
        <position position="1"/>
    </location>
</feature>